<evidence type="ECO:0000313" key="6">
    <source>
        <dbReference type="EMBL" id="SVC27305.1"/>
    </source>
</evidence>
<proteinExistence type="predicted"/>
<name>A0A382KUR3_9ZZZZ</name>
<organism evidence="6">
    <name type="scientific">marine metagenome</name>
    <dbReference type="NCBI Taxonomy" id="408172"/>
    <lineage>
        <taxon>unclassified sequences</taxon>
        <taxon>metagenomes</taxon>
        <taxon>ecological metagenomes</taxon>
    </lineage>
</organism>
<feature type="non-terminal residue" evidence="6">
    <location>
        <position position="226"/>
    </location>
</feature>
<dbReference type="InterPro" id="IPR007197">
    <property type="entry name" value="rSAM"/>
</dbReference>
<keyword evidence="1" id="KW-0949">S-adenosyl-L-methionine</keyword>
<dbReference type="GO" id="GO:0003824">
    <property type="term" value="F:catalytic activity"/>
    <property type="evidence" value="ECO:0007669"/>
    <property type="project" value="InterPro"/>
</dbReference>
<dbReference type="PANTHER" id="PTHR11228:SF7">
    <property type="entry name" value="PQQA PEPTIDE CYCLASE"/>
    <property type="match status" value="1"/>
</dbReference>
<dbReference type="InterPro" id="IPR050377">
    <property type="entry name" value="Radical_SAM_PqqE_MftC-like"/>
</dbReference>
<keyword evidence="2" id="KW-0479">Metal-binding</keyword>
<dbReference type="InterPro" id="IPR013785">
    <property type="entry name" value="Aldolase_TIM"/>
</dbReference>
<evidence type="ECO:0000256" key="2">
    <source>
        <dbReference type="ARBA" id="ARBA00022723"/>
    </source>
</evidence>
<keyword evidence="3" id="KW-0408">Iron</keyword>
<keyword evidence="4" id="KW-0411">Iron-sulfur</keyword>
<dbReference type="EMBL" id="UINC01082491">
    <property type="protein sequence ID" value="SVC27305.1"/>
    <property type="molecule type" value="Genomic_DNA"/>
</dbReference>
<protein>
    <recommendedName>
        <fullName evidence="5">Radical SAM core domain-containing protein</fullName>
    </recommendedName>
</protein>
<evidence type="ECO:0000259" key="5">
    <source>
        <dbReference type="PROSITE" id="PS51918"/>
    </source>
</evidence>
<dbReference type="CDD" id="cd01335">
    <property type="entry name" value="Radical_SAM"/>
    <property type="match status" value="1"/>
</dbReference>
<dbReference type="AlphaFoldDB" id="A0A382KUR3"/>
<dbReference type="PANTHER" id="PTHR11228">
    <property type="entry name" value="RADICAL SAM DOMAIN PROTEIN"/>
    <property type="match status" value="1"/>
</dbReference>
<dbReference type="PROSITE" id="PS51918">
    <property type="entry name" value="RADICAL_SAM"/>
    <property type="match status" value="1"/>
</dbReference>
<dbReference type="Gene3D" id="3.20.20.70">
    <property type="entry name" value="Aldolase class I"/>
    <property type="match status" value="1"/>
</dbReference>
<evidence type="ECO:0000256" key="4">
    <source>
        <dbReference type="ARBA" id="ARBA00023014"/>
    </source>
</evidence>
<accession>A0A382KUR3</accession>
<dbReference type="GO" id="GO:0046872">
    <property type="term" value="F:metal ion binding"/>
    <property type="evidence" value="ECO:0007669"/>
    <property type="project" value="UniProtKB-KW"/>
</dbReference>
<dbReference type="InterPro" id="IPR058240">
    <property type="entry name" value="rSAM_sf"/>
</dbReference>
<dbReference type="SUPFAM" id="SSF102114">
    <property type="entry name" value="Radical SAM enzymes"/>
    <property type="match status" value="1"/>
</dbReference>
<reference evidence="6" key="1">
    <citation type="submission" date="2018-05" db="EMBL/GenBank/DDBJ databases">
        <authorList>
            <person name="Lanie J.A."/>
            <person name="Ng W.-L."/>
            <person name="Kazmierczak K.M."/>
            <person name="Andrzejewski T.M."/>
            <person name="Davidsen T.M."/>
            <person name="Wayne K.J."/>
            <person name="Tettelin H."/>
            <person name="Glass J.I."/>
            <person name="Rusch D."/>
            <person name="Podicherti R."/>
            <person name="Tsui H.-C.T."/>
            <person name="Winkler M.E."/>
        </authorList>
    </citation>
    <scope>NUCLEOTIDE SEQUENCE</scope>
</reference>
<evidence type="ECO:0000256" key="1">
    <source>
        <dbReference type="ARBA" id="ARBA00022691"/>
    </source>
</evidence>
<feature type="domain" description="Radical SAM core" evidence="5">
    <location>
        <begin position="1"/>
        <end position="171"/>
    </location>
</feature>
<dbReference type="Pfam" id="PF04055">
    <property type="entry name" value="Radical_SAM"/>
    <property type="match status" value="1"/>
</dbReference>
<dbReference type="GO" id="GO:0051536">
    <property type="term" value="F:iron-sulfur cluster binding"/>
    <property type="evidence" value="ECO:0007669"/>
    <property type="project" value="UniProtKB-KW"/>
</dbReference>
<gene>
    <name evidence="6" type="ORF">METZ01_LOCUS280159</name>
</gene>
<evidence type="ECO:0000256" key="3">
    <source>
        <dbReference type="ARBA" id="ARBA00023004"/>
    </source>
</evidence>
<sequence>MKALGTEMLILTGGEPLLRRDIYDIATYASERGIWVVMGTNGVLITDQIVQKMLECGVKGVGISIDSLDPEKHDGFRGGPKSWEYSVRALEICRAHGLEVLVQTTITEANHDEIPALIDFARDKGAWSFNLYFLVQTGRGQNMNDLSPQRTEAMLTNLAEVQSNYRPMLVRSKCAPHFKRIAFERALGGLESGGCMAGTQYGRITPEGNVTPCPYMIVVAGNIREN</sequence>